<reference evidence="1 2" key="1">
    <citation type="submission" date="2008-01" db="EMBL/GenBank/DDBJ databases">
        <title>Complete sequence of Pseudomonas putida GB-1.</title>
        <authorList>
            <consortium name="US DOE Joint Genome Institute"/>
            <person name="Copeland A."/>
            <person name="Lucas S."/>
            <person name="Lapidus A."/>
            <person name="Barry K."/>
            <person name="Glavina del Rio T."/>
            <person name="Dalin E."/>
            <person name="Tice H."/>
            <person name="Pitluck S."/>
            <person name="Bruce D."/>
            <person name="Goodwin L."/>
            <person name="Chertkov O."/>
            <person name="Brettin T."/>
            <person name="Detter J.C."/>
            <person name="Han C."/>
            <person name="Kuske C.R."/>
            <person name="Schmutz J."/>
            <person name="Larimer F."/>
            <person name="Land M."/>
            <person name="Hauser L."/>
            <person name="Kyrpides N."/>
            <person name="Kim E."/>
            <person name="McCarthy J.K."/>
            <person name="Richardson P."/>
        </authorList>
    </citation>
    <scope>NUCLEOTIDE SEQUENCE [LARGE SCALE GENOMIC DNA]</scope>
    <source>
        <strain evidence="1 2">GB-1</strain>
    </source>
</reference>
<accession>B0KIV3</accession>
<dbReference type="EMBL" id="CP000926">
    <property type="protein sequence ID" value="ABZ00643.1"/>
    <property type="molecule type" value="Genomic_DNA"/>
</dbReference>
<protein>
    <submittedName>
        <fullName evidence="1">Uncharacterized protein</fullName>
    </submittedName>
</protein>
<evidence type="ECO:0000313" key="2">
    <source>
        <dbReference type="Proteomes" id="UP000002157"/>
    </source>
</evidence>
<name>B0KIV3_PSEPG</name>
<dbReference type="HOGENOM" id="CLU_083603_0_0_6"/>
<organism evidence="1 2">
    <name type="scientific">Pseudomonas putida (strain GB-1)</name>
    <dbReference type="NCBI Taxonomy" id="76869"/>
    <lineage>
        <taxon>Bacteria</taxon>
        <taxon>Pseudomonadati</taxon>
        <taxon>Pseudomonadota</taxon>
        <taxon>Gammaproteobacteria</taxon>
        <taxon>Pseudomonadales</taxon>
        <taxon>Pseudomonadaceae</taxon>
        <taxon>Pseudomonas</taxon>
    </lineage>
</organism>
<dbReference type="AlphaFoldDB" id="B0KIV3"/>
<gene>
    <name evidence="1" type="ordered locus">PputGB1_4756</name>
</gene>
<proteinExistence type="predicted"/>
<dbReference type="eggNOG" id="ENOG5033FJ9">
    <property type="taxonomic scope" value="Bacteria"/>
</dbReference>
<dbReference type="Proteomes" id="UP000002157">
    <property type="component" value="Chromosome"/>
</dbReference>
<sequence>MKYNYPDVFLGEFRGPDMRNLMAETIINQPGLKQTIENQNRIDFLPEQSLQWITNKKRQNAFLMKKLIEKNEFNYTGIPDNLTGRDLTIAAIDIWQIDKTKKSEIINQMRSEWETHTESDHLFKWFDDPDEKEKLNTAWEITKDKYSFLVFHQNQPQERDDFIILLDSILITTPEKILLMNSIKKRWSQNKYRAKNTGKKQYNFILSDKTIKRLDKLADKHDLKRTQVLDILLKMEEEKGIYIQERLKQLVDS</sequence>
<dbReference type="KEGG" id="ppg:PputGB1_4756"/>
<evidence type="ECO:0000313" key="1">
    <source>
        <dbReference type="EMBL" id="ABZ00643.1"/>
    </source>
</evidence>